<proteinExistence type="predicted"/>
<dbReference type="RefSeq" id="WP_219763651.1">
    <property type="nucleotide sequence ID" value="NZ_JAHYBZ010000004.1"/>
</dbReference>
<comment type="caution">
    <text evidence="3">The sequence shown here is derived from an EMBL/GenBank/DDBJ whole genome shotgun (WGS) entry which is preliminary data.</text>
</comment>
<dbReference type="InterPro" id="IPR007038">
    <property type="entry name" value="HupE_UreJ"/>
</dbReference>
<keyword evidence="1" id="KW-1133">Transmembrane helix</keyword>
<feature type="transmembrane region" description="Helical" evidence="1">
    <location>
        <begin position="116"/>
        <end position="138"/>
    </location>
</feature>
<dbReference type="Pfam" id="PF04955">
    <property type="entry name" value="HupE_UreJ"/>
    <property type="match status" value="1"/>
</dbReference>
<organism evidence="3 4">
    <name type="scientific">Roseomonas alba</name>
    <dbReference type="NCBI Taxonomy" id="2846776"/>
    <lineage>
        <taxon>Bacteria</taxon>
        <taxon>Pseudomonadati</taxon>
        <taxon>Pseudomonadota</taxon>
        <taxon>Alphaproteobacteria</taxon>
        <taxon>Acetobacterales</taxon>
        <taxon>Roseomonadaceae</taxon>
        <taxon>Roseomonas</taxon>
    </lineage>
</organism>
<name>A0ABS7A9V1_9PROT</name>
<feature type="transmembrane region" description="Helical" evidence="1">
    <location>
        <begin position="144"/>
        <end position="166"/>
    </location>
</feature>
<feature type="transmembrane region" description="Helical" evidence="1">
    <location>
        <begin position="88"/>
        <end position="109"/>
    </location>
</feature>
<keyword evidence="4" id="KW-1185">Reference proteome</keyword>
<evidence type="ECO:0000256" key="2">
    <source>
        <dbReference type="SAM" id="SignalP"/>
    </source>
</evidence>
<reference evidence="3 4" key="1">
    <citation type="submission" date="2021-07" db="EMBL/GenBank/DDBJ databases">
        <authorList>
            <person name="So Y."/>
        </authorList>
    </citation>
    <scope>NUCLEOTIDE SEQUENCE [LARGE SCALE GENOMIC DNA]</scope>
    <source>
        <strain evidence="3 4">HJA6</strain>
    </source>
</reference>
<protein>
    <submittedName>
        <fullName evidence="3">HupE/UreJ family protein</fullName>
    </submittedName>
</protein>
<dbReference type="EMBL" id="JAHYBZ010000004">
    <property type="protein sequence ID" value="MBW6399067.1"/>
    <property type="molecule type" value="Genomic_DNA"/>
</dbReference>
<keyword evidence="1" id="KW-0812">Transmembrane</keyword>
<evidence type="ECO:0000256" key="1">
    <source>
        <dbReference type="SAM" id="Phobius"/>
    </source>
</evidence>
<keyword evidence="2" id="KW-0732">Signal</keyword>
<sequence length="198" mass="19780">MKRLATLLALMPLPAFAHHAMGGTTPSTVWQGFVSGIAHPVIGADHLAFLVAAGILAAGLSTGIGVLSILVFVLGGFFGSLVHMAGMGLGPVEAIVALSVLAAGLALLWRDVPAMLLPAAFGLAGLFHGHAFAEAIIGAEATPLVAYLAGLALAQAALGLGIMALARRLAPRMPRLRATAGATVAVVGALFTVLALVA</sequence>
<feature type="transmembrane region" description="Helical" evidence="1">
    <location>
        <begin position="178"/>
        <end position="197"/>
    </location>
</feature>
<keyword evidence="1" id="KW-0472">Membrane</keyword>
<evidence type="ECO:0000313" key="4">
    <source>
        <dbReference type="Proteomes" id="UP001196565"/>
    </source>
</evidence>
<evidence type="ECO:0000313" key="3">
    <source>
        <dbReference type="EMBL" id="MBW6399067.1"/>
    </source>
</evidence>
<dbReference type="Proteomes" id="UP001196565">
    <property type="component" value="Unassembled WGS sequence"/>
</dbReference>
<feature type="chain" id="PRO_5045954523" evidence="2">
    <location>
        <begin position="18"/>
        <end position="198"/>
    </location>
</feature>
<accession>A0ABS7A9V1</accession>
<gene>
    <name evidence="3" type="ORF">KPL78_14480</name>
</gene>
<feature type="signal peptide" evidence="2">
    <location>
        <begin position="1"/>
        <end position="17"/>
    </location>
</feature>